<dbReference type="EMBL" id="JACCAA010000001">
    <property type="protein sequence ID" value="NYG60760.1"/>
    <property type="molecule type" value="Genomic_DNA"/>
</dbReference>
<evidence type="ECO:0000256" key="5">
    <source>
        <dbReference type="SAM" id="MobiDB-lite"/>
    </source>
</evidence>
<keyword evidence="3 6" id="KW-1133">Transmembrane helix</keyword>
<feature type="transmembrane region" description="Helical" evidence="6">
    <location>
        <begin position="455"/>
        <end position="476"/>
    </location>
</feature>
<feature type="transmembrane region" description="Helical" evidence="6">
    <location>
        <begin position="325"/>
        <end position="344"/>
    </location>
</feature>
<protein>
    <submittedName>
        <fullName evidence="8">MFS family permease</fullName>
    </submittedName>
</protein>
<dbReference type="PROSITE" id="PS50850">
    <property type="entry name" value="MFS"/>
    <property type="match status" value="1"/>
</dbReference>
<feature type="region of interest" description="Disordered" evidence="5">
    <location>
        <begin position="1"/>
        <end position="20"/>
    </location>
</feature>
<feature type="transmembrane region" description="Helical" evidence="6">
    <location>
        <begin position="180"/>
        <end position="202"/>
    </location>
</feature>
<feature type="domain" description="Major facilitator superfamily (MFS) profile" evidence="7">
    <location>
        <begin position="29"/>
        <end position="481"/>
    </location>
</feature>
<evidence type="ECO:0000256" key="1">
    <source>
        <dbReference type="ARBA" id="ARBA00004651"/>
    </source>
</evidence>
<dbReference type="InterPro" id="IPR011701">
    <property type="entry name" value="MFS"/>
</dbReference>
<feature type="transmembrane region" description="Helical" evidence="6">
    <location>
        <begin position="356"/>
        <end position="374"/>
    </location>
</feature>
<feature type="transmembrane region" description="Helical" evidence="6">
    <location>
        <begin position="64"/>
        <end position="83"/>
    </location>
</feature>
<comment type="subcellular location">
    <subcellularLocation>
        <location evidence="1">Cell membrane</location>
        <topology evidence="1">Multi-pass membrane protein</topology>
    </subcellularLocation>
</comment>
<feature type="transmembrane region" description="Helical" evidence="6">
    <location>
        <begin position="28"/>
        <end position="52"/>
    </location>
</feature>
<dbReference type="Gene3D" id="1.20.1250.20">
    <property type="entry name" value="MFS general substrate transporter like domains"/>
    <property type="match status" value="2"/>
</dbReference>
<dbReference type="AlphaFoldDB" id="A0A7Y9S2J5"/>
<feature type="transmembrane region" description="Helical" evidence="6">
    <location>
        <begin position="380"/>
        <end position="403"/>
    </location>
</feature>
<evidence type="ECO:0000256" key="3">
    <source>
        <dbReference type="ARBA" id="ARBA00022989"/>
    </source>
</evidence>
<gene>
    <name evidence="8" type="ORF">BJ980_003683</name>
</gene>
<feature type="transmembrane region" description="Helical" evidence="6">
    <location>
        <begin position="152"/>
        <end position="174"/>
    </location>
</feature>
<dbReference type="GO" id="GO:0022857">
    <property type="term" value="F:transmembrane transporter activity"/>
    <property type="evidence" value="ECO:0007669"/>
    <property type="project" value="InterPro"/>
</dbReference>
<evidence type="ECO:0000259" key="7">
    <source>
        <dbReference type="PROSITE" id="PS50850"/>
    </source>
</evidence>
<evidence type="ECO:0000313" key="9">
    <source>
        <dbReference type="Proteomes" id="UP000540656"/>
    </source>
</evidence>
<evidence type="ECO:0000256" key="4">
    <source>
        <dbReference type="ARBA" id="ARBA00023136"/>
    </source>
</evidence>
<feature type="transmembrane region" description="Helical" evidence="6">
    <location>
        <begin position="95"/>
        <end position="114"/>
    </location>
</feature>
<accession>A0A7Y9S2J5</accession>
<dbReference type="RefSeq" id="WP_343047889.1">
    <property type="nucleotide sequence ID" value="NZ_JACCAA010000001.1"/>
</dbReference>
<name>A0A7Y9S2J5_9ACTN</name>
<dbReference type="InterPro" id="IPR036259">
    <property type="entry name" value="MFS_trans_sf"/>
</dbReference>
<dbReference type="PANTHER" id="PTHR42718">
    <property type="entry name" value="MAJOR FACILITATOR SUPERFAMILY MULTIDRUG TRANSPORTER MFSC"/>
    <property type="match status" value="1"/>
</dbReference>
<keyword evidence="4 6" id="KW-0472">Membrane</keyword>
<proteinExistence type="predicted"/>
<reference evidence="8 9" key="1">
    <citation type="submission" date="2020-07" db="EMBL/GenBank/DDBJ databases">
        <title>Sequencing the genomes of 1000 actinobacteria strains.</title>
        <authorList>
            <person name="Klenk H.-P."/>
        </authorList>
    </citation>
    <scope>NUCLEOTIDE SEQUENCE [LARGE SCALE GENOMIC DNA]</scope>
    <source>
        <strain evidence="8 9">DSM 23819</strain>
    </source>
</reference>
<dbReference type="CDD" id="cd17504">
    <property type="entry name" value="MFS_MMR_MDR_like"/>
    <property type="match status" value="1"/>
</dbReference>
<feature type="transmembrane region" description="Helical" evidence="6">
    <location>
        <begin position="282"/>
        <end position="305"/>
    </location>
</feature>
<evidence type="ECO:0000256" key="6">
    <source>
        <dbReference type="SAM" id="Phobius"/>
    </source>
</evidence>
<dbReference type="InterPro" id="IPR020846">
    <property type="entry name" value="MFS_dom"/>
</dbReference>
<feature type="transmembrane region" description="Helical" evidence="6">
    <location>
        <begin position="424"/>
        <end position="449"/>
    </location>
</feature>
<organism evidence="8 9">
    <name type="scientific">Nocardioides daedukensis</name>
    <dbReference type="NCBI Taxonomy" id="634462"/>
    <lineage>
        <taxon>Bacteria</taxon>
        <taxon>Bacillati</taxon>
        <taxon>Actinomycetota</taxon>
        <taxon>Actinomycetes</taxon>
        <taxon>Propionibacteriales</taxon>
        <taxon>Nocardioidaceae</taxon>
        <taxon>Nocardioides</taxon>
    </lineage>
</organism>
<keyword evidence="9" id="KW-1185">Reference proteome</keyword>
<comment type="caution">
    <text evidence="8">The sequence shown here is derived from an EMBL/GenBank/DDBJ whole genome shotgun (WGS) entry which is preliminary data.</text>
</comment>
<keyword evidence="2 6" id="KW-0812">Transmembrane</keyword>
<dbReference type="Pfam" id="PF07690">
    <property type="entry name" value="MFS_1"/>
    <property type="match status" value="1"/>
</dbReference>
<dbReference type="GO" id="GO:0005886">
    <property type="term" value="C:plasma membrane"/>
    <property type="evidence" value="ECO:0007669"/>
    <property type="project" value="UniProtKB-SubCell"/>
</dbReference>
<dbReference type="SUPFAM" id="SSF103473">
    <property type="entry name" value="MFS general substrate transporter"/>
    <property type="match status" value="1"/>
</dbReference>
<feature type="transmembrane region" description="Helical" evidence="6">
    <location>
        <begin position="214"/>
        <end position="234"/>
    </location>
</feature>
<dbReference type="PANTHER" id="PTHR42718:SF35">
    <property type="entry name" value="BLL0718 PROTEIN"/>
    <property type="match status" value="1"/>
</dbReference>
<dbReference type="Proteomes" id="UP000540656">
    <property type="component" value="Unassembled WGS sequence"/>
</dbReference>
<feature type="transmembrane region" description="Helical" evidence="6">
    <location>
        <begin position="240"/>
        <end position="261"/>
    </location>
</feature>
<evidence type="ECO:0000313" key="8">
    <source>
        <dbReference type="EMBL" id="NYG60760.1"/>
    </source>
</evidence>
<sequence length="497" mass="50773">MSNTSIDSPPGCAASPRPADEHLDSPSAIVWVLSIAGITAALMQTLVVPLIGDLPVLLDTTASNAAWVITATLLTAAVATPVSGRLGDMYGKRRMMLFCAGALILGSLVCALAAGVVPMIVGRGLQGVGMGMIPLGISAMRDLLPAEKLGTSIALMSASMGVGGALGLPIAALVAENLNWRALFWGSTGLAVLIFVLILTLIPATEVVGRDEETFDFVGAVGLGVGLVALLLGVSKGADWGWSSTTTVGLLIGSVVVLIGWGWFELRQQDPLVDLRVTARPVVLLTNLASLVVGFSMYAQSLIIPQIMQLPAVTGYGLGLSMLEMGLWMAPGGLMMMLMSPLGAKLSHAKGPKVTLAFGAFLVALGYLAAALMMGAAWTLLIAVCIVSSGIGFAYGAMPALIMGSVPISETASANSFNTLTRSIGTSFSAAVVGVVLAQMSTTLGGYSIPTEAGFRTGLLIGAGVALLATLIAMAIPTRASLEAEANIEHEVSASAH</sequence>
<evidence type="ECO:0000256" key="2">
    <source>
        <dbReference type="ARBA" id="ARBA00022692"/>
    </source>
</evidence>